<dbReference type="EMBL" id="FAOZ01000005">
    <property type="protein sequence ID" value="CUU55366.1"/>
    <property type="molecule type" value="Genomic_DNA"/>
</dbReference>
<evidence type="ECO:0000313" key="2">
    <source>
        <dbReference type="Proteomes" id="UP000198802"/>
    </source>
</evidence>
<keyword evidence="2" id="KW-1185">Reference proteome</keyword>
<dbReference type="Proteomes" id="UP000198802">
    <property type="component" value="Unassembled WGS sequence"/>
</dbReference>
<name>A0A0S4QLF2_9ACTN</name>
<gene>
    <name evidence="1" type="ORF">Ga0074812_10514</name>
</gene>
<protein>
    <submittedName>
        <fullName evidence="1">Uncharacterized protein</fullName>
    </submittedName>
</protein>
<accession>A0A0S4QLF2</accession>
<dbReference type="RefSeq" id="WP_165615542.1">
    <property type="nucleotide sequence ID" value="NZ_FAOZ01000005.1"/>
</dbReference>
<evidence type="ECO:0000313" key="1">
    <source>
        <dbReference type="EMBL" id="CUU55366.1"/>
    </source>
</evidence>
<proteinExistence type="predicted"/>
<reference evidence="2" key="1">
    <citation type="submission" date="2015-11" db="EMBL/GenBank/DDBJ databases">
        <authorList>
            <person name="Varghese N."/>
        </authorList>
    </citation>
    <scope>NUCLEOTIDE SEQUENCE [LARGE SCALE GENOMIC DNA]</scope>
    <source>
        <strain evidence="2">DSM 45899</strain>
    </source>
</reference>
<dbReference type="AlphaFoldDB" id="A0A0S4QLF2"/>
<sequence>MTKASQETFVCTPAHKEGSVATTKVGIREFRAGLADYLAADHPIT</sequence>
<organism evidence="1 2">
    <name type="scientific">Parafrankia irregularis</name>
    <dbReference type="NCBI Taxonomy" id="795642"/>
    <lineage>
        <taxon>Bacteria</taxon>
        <taxon>Bacillati</taxon>
        <taxon>Actinomycetota</taxon>
        <taxon>Actinomycetes</taxon>
        <taxon>Frankiales</taxon>
        <taxon>Frankiaceae</taxon>
        <taxon>Parafrankia</taxon>
    </lineage>
</organism>